<keyword evidence="5" id="KW-0862">Zinc</keyword>
<feature type="transmembrane region" description="Helical" evidence="8">
    <location>
        <begin position="99"/>
        <end position="125"/>
    </location>
</feature>
<feature type="transmembrane region" description="Helical" evidence="8">
    <location>
        <begin position="36"/>
        <end position="57"/>
    </location>
</feature>
<dbReference type="OrthoDB" id="9787346at2"/>
<evidence type="ECO:0000256" key="6">
    <source>
        <dbReference type="ARBA" id="ARBA00022989"/>
    </source>
</evidence>
<dbReference type="GO" id="GO:0005385">
    <property type="term" value="F:zinc ion transmembrane transporter activity"/>
    <property type="evidence" value="ECO:0007669"/>
    <property type="project" value="TreeGrafter"/>
</dbReference>
<evidence type="ECO:0000256" key="7">
    <source>
        <dbReference type="ARBA" id="ARBA00023136"/>
    </source>
</evidence>
<evidence type="ECO:0000313" key="10">
    <source>
        <dbReference type="Proteomes" id="UP000216024"/>
    </source>
</evidence>
<name>A0A267MFF3_9FIRM</name>
<comment type="similarity">
    <text evidence="2">Belongs to the ZIP transporter (TC 2.A.5) family.</text>
</comment>
<comment type="subcellular location">
    <subcellularLocation>
        <location evidence="1">Cell membrane</location>
        <topology evidence="1">Multi-pass membrane protein</topology>
    </subcellularLocation>
</comment>
<evidence type="ECO:0000313" key="9">
    <source>
        <dbReference type="EMBL" id="PAB58311.1"/>
    </source>
</evidence>
<evidence type="ECO:0000256" key="5">
    <source>
        <dbReference type="ARBA" id="ARBA00022833"/>
    </source>
</evidence>
<comment type="caution">
    <text evidence="9">The sequence shown here is derived from an EMBL/GenBank/DDBJ whole genome shotgun (WGS) entry which is preliminary data.</text>
</comment>
<dbReference type="PANTHER" id="PTHR11040">
    <property type="entry name" value="ZINC/IRON TRANSPORTER"/>
    <property type="match status" value="1"/>
</dbReference>
<evidence type="ECO:0000256" key="4">
    <source>
        <dbReference type="ARBA" id="ARBA00022692"/>
    </source>
</evidence>
<dbReference type="InterPro" id="IPR003689">
    <property type="entry name" value="ZIP"/>
</dbReference>
<feature type="transmembrane region" description="Helical" evidence="8">
    <location>
        <begin position="63"/>
        <end position="87"/>
    </location>
</feature>
<feature type="transmembrane region" description="Helical" evidence="8">
    <location>
        <begin position="190"/>
        <end position="210"/>
    </location>
</feature>
<feature type="transmembrane region" description="Helical" evidence="8">
    <location>
        <begin position="6"/>
        <end position="29"/>
    </location>
</feature>
<keyword evidence="10" id="KW-1185">Reference proteome</keyword>
<dbReference type="GO" id="GO:0005886">
    <property type="term" value="C:plasma membrane"/>
    <property type="evidence" value="ECO:0007669"/>
    <property type="project" value="UniProtKB-SubCell"/>
</dbReference>
<organism evidence="9 10">
    <name type="scientific">Anaeromicrobium sediminis</name>
    <dbReference type="NCBI Taxonomy" id="1478221"/>
    <lineage>
        <taxon>Bacteria</taxon>
        <taxon>Bacillati</taxon>
        <taxon>Bacillota</taxon>
        <taxon>Clostridia</taxon>
        <taxon>Peptostreptococcales</taxon>
        <taxon>Thermotaleaceae</taxon>
        <taxon>Anaeromicrobium</taxon>
    </lineage>
</organism>
<evidence type="ECO:0000256" key="2">
    <source>
        <dbReference type="ARBA" id="ARBA00006939"/>
    </source>
</evidence>
<keyword evidence="4 8" id="KW-0812">Transmembrane</keyword>
<feature type="transmembrane region" description="Helical" evidence="8">
    <location>
        <begin position="162"/>
        <end position="184"/>
    </location>
</feature>
<evidence type="ECO:0000256" key="1">
    <source>
        <dbReference type="ARBA" id="ARBA00004651"/>
    </source>
</evidence>
<keyword evidence="6 8" id="KW-1133">Transmembrane helix</keyword>
<proteinExistence type="inferred from homology"/>
<dbReference type="Pfam" id="PF02535">
    <property type="entry name" value="Zip"/>
    <property type="match status" value="1"/>
</dbReference>
<sequence length="240" mass="25269">MENIYEIGIIGFMVGVIGTGIGGIISILVSDIKGNILSFIMGLSGGLMLSIICFDLLEEAFKITSLPINIAGLILGIIVMSLIETLLRKRNRSGNKYRRIGFLLLIGVALHNFPEGLAIGSAFLLTKSLGIGVSIVIAVHNIPEGICMATPMRMGGINRLEVLIYTMLAGAPIGIGAFIGALLGNISQNFIGLCLSLAGGSMLYIACGELIPSAKEASTKKIQTYGILIGFILGILITKM</sequence>
<keyword evidence="3" id="KW-1003">Cell membrane</keyword>
<dbReference type="PANTHER" id="PTHR11040:SF211">
    <property type="entry name" value="ZINC TRANSPORTER ZIP11"/>
    <property type="match status" value="1"/>
</dbReference>
<accession>A0A267MFF3</accession>
<dbReference type="EMBL" id="NIBG01000017">
    <property type="protein sequence ID" value="PAB58311.1"/>
    <property type="molecule type" value="Genomic_DNA"/>
</dbReference>
<reference evidence="9 10" key="1">
    <citation type="submission" date="2017-06" db="EMBL/GenBank/DDBJ databases">
        <title>Draft genome sequence of anaerobic fermentative bacterium Anaeromicrobium sediminis DY2726D isolated from West Pacific Ocean sediments.</title>
        <authorList>
            <person name="Zeng X."/>
        </authorList>
    </citation>
    <scope>NUCLEOTIDE SEQUENCE [LARGE SCALE GENOMIC DNA]</scope>
    <source>
        <strain evidence="9 10">DY2726D</strain>
    </source>
</reference>
<dbReference type="RefSeq" id="WP_095134755.1">
    <property type="nucleotide sequence ID" value="NZ_NIBG01000017.1"/>
</dbReference>
<feature type="transmembrane region" description="Helical" evidence="8">
    <location>
        <begin position="222"/>
        <end position="238"/>
    </location>
</feature>
<keyword evidence="7 8" id="KW-0472">Membrane</keyword>
<evidence type="ECO:0000256" key="3">
    <source>
        <dbReference type="ARBA" id="ARBA00022475"/>
    </source>
</evidence>
<gene>
    <name evidence="9" type="ORF">CCE28_16070</name>
</gene>
<protein>
    <submittedName>
        <fullName evidence="9">ZIP family metal transporter</fullName>
    </submittedName>
</protein>
<dbReference type="AlphaFoldDB" id="A0A267MFF3"/>
<evidence type="ECO:0000256" key="8">
    <source>
        <dbReference type="SAM" id="Phobius"/>
    </source>
</evidence>
<dbReference type="Proteomes" id="UP000216024">
    <property type="component" value="Unassembled WGS sequence"/>
</dbReference>